<evidence type="ECO:0000313" key="3">
    <source>
        <dbReference type="Proteomes" id="UP000010798"/>
    </source>
</evidence>
<dbReference type="AlphaFoldDB" id="L0DQI9"/>
<evidence type="ECO:0000256" key="1">
    <source>
        <dbReference type="SAM" id="MobiDB-lite"/>
    </source>
</evidence>
<dbReference type="Gene3D" id="3.40.720.10">
    <property type="entry name" value="Alkaline Phosphatase, subunit A"/>
    <property type="match status" value="1"/>
</dbReference>
<dbReference type="InterPro" id="IPR002591">
    <property type="entry name" value="Phosphodiest/P_Trfase"/>
</dbReference>
<feature type="compositionally biased region" description="Basic and acidic residues" evidence="1">
    <location>
        <begin position="299"/>
        <end position="315"/>
    </location>
</feature>
<dbReference type="InterPro" id="IPR017850">
    <property type="entry name" value="Alkaline_phosphatase_core_sf"/>
</dbReference>
<proteinExistence type="predicted"/>
<name>L0DQI9_SINAD</name>
<protein>
    <submittedName>
        <fullName evidence="2">Putative AP superfamily protein</fullName>
    </submittedName>
</protein>
<dbReference type="SUPFAM" id="SSF53649">
    <property type="entry name" value="Alkaline phosphatase-like"/>
    <property type="match status" value="1"/>
</dbReference>
<gene>
    <name evidence="2" type="ordered locus">Sinac_7126</name>
</gene>
<feature type="region of interest" description="Disordered" evidence="1">
    <location>
        <begin position="296"/>
        <end position="315"/>
    </location>
</feature>
<dbReference type="eggNOG" id="COG1524">
    <property type="taxonomic scope" value="Bacteria"/>
</dbReference>
<dbReference type="EMBL" id="CP003364">
    <property type="protein sequence ID" value="AGA31180.1"/>
    <property type="molecule type" value="Genomic_DNA"/>
</dbReference>
<dbReference type="STRING" id="886293.Sinac_7126"/>
<organism evidence="2 3">
    <name type="scientific">Singulisphaera acidiphila (strain ATCC BAA-1392 / DSM 18658 / VKM B-2454 / MOB10)</name>
    <dbReference type="NCBI Taxonomy" id="886293"/>
    <lineage>
        <taxon>Bacteria</taxon>
        <taxon>Pseudomonadati</taxon>
        <taxon>Planctomycetota</taxon>
        <taxon>Planctomycetia</taxon>
        <taxon>Isosphaerales</taxon>
        <taxon>Isosphaeraceae</taxon>
        <taxon>Singulisphaera</taxon>
    </lineage>
</organism>
<keyword evidence="3" id="KW-1185">Reference proteome</keyword>
<evidence type="ECO:0000313" key="2">
    <source>
        <dbReference type="EMBL" id="AGA31180.1"/>
    </source>
</evidence>
<reference evidence="2 3" key="1">
    <citation type="submission" date="2012-02" db="EMBL/GenBank/DDBJ databases">
        <title>Complete sequence of chromosome of Singulisphaera acidiphila DSM 18658.</title>
        <authorList>
            <consortium name="US DOE Joint Genome Institute (JGI-PGF)"/>
            <person name="Lucas S."/>
            <person name="Copeland A."/>
            <person name="Lapidus A."/>
            <person name="Glavina del Rio T."/>
            <person name="Dalin E."/>
            <person name="Tice H."/>
            <person name="Bruce D."/>
            <person name="Goodwin L."/>
            <person name="Pitluck S."/>
            <person name="Peters L."/>
            <person name="Ovchinnikova G."/>
            <person name="Chertkov O."/>
            <person name="Kyrpides N."/>
            <person name="Mavromatis K."/>
            <person name="Ivanova N."/>
            <person name="Brettin T."/>
            <person name="Detter J.C."/>
            <person name="Han C."/>
            <person name="Larimer F."/>
            <person name="Land M."/>
            <person name="Hauser L."/>
            <person name="Markowitz V."/>
            <person name="Cheng J.-F."/>
            <person name="Hugenholtz P."/>
            <person name="Woyke T."/>
            <person name="Wu D."/>
            <person name="Tindall B."/>
            <person name="Pomrenke H."/>
            <person name="Brambilla E."/>
            <person name="Klenk H.-P."/>
            <person name="Eisen J.A."/>
        </authorList>
    </citation>
    <scope>NUCLEOTIDE SEQUENCE [LARGE SCALE GENOMIC DNA]</scope>
    <source>
        <strain evidence="3">ATCC BAA-1392 / DSM 18658 / VKM B-2454 / MOB10</strain>
    </source>
</reference>
<dbReference type="OrthoDB" id="9791578at2"/>
<dbReference type="Pfam" id="PF01663">
    <property type="entry name" value="Phosphodiest"/>
    <property type="match status" value="1"/>
</dbReference>
<dbReference type="HOGENOM" id="CLU_065578_0_0_0"/>
<dbReference type="KEGG" id="saci:Sinac_7126"/>
<dbReference type="Proteomes" id="UP000010798">
    <property type="component" value="Chromosome"/>
</dbReference>
<dbReference type="RefSeq" id="WP_015250252.1">
    <property type="nucleotide sequence ID" value="NC_019892.1"/>
</dbReference>
<accession>L0DQI9</accession>
<sequence>MTTVPRLVFALSLAVSQVGTTVSRGAEPASQPPLATRNVVLVTTDGLRWQEVFRGAEESLLNKQDGGVAKVDALRREYWREGVEARREALMPFLWKTVAREGQLYGNADKGSTARVTNGKNFSYPGYNELLTGAPDPRINSNDKNDNPNVSVLEWLNGKPGYQGKVETVGSWDLFPYILNVKRSGLPVNAGWEAMTLAGKSLNESQTLLNRIMMQSPRLWEDCRHDAFTFPVAMETLKTQTPRVLYVSLGDTDEFSHGGRYDHYLRAAHDVDADLKMLWDELQSRPEYRGTTTMIVTTDHGRGDPPRGWRDHGEKTKGSDAIWIAVIGPDTPALGERQDTAVVTQSQVAATLSAFLGEDYRAAVPTAAPPIAEAIGRTSQAAAVSAQP</sequence>